<evidence type="ECO:0000313" key="2">
    <source>
        <dbReference type="EMBL" id="GAI81481.1"/>
    </source>
</evidence>
<keyword evidence="1" id="KW-0472">Membrane</keyword>
<dbReference type="InterPro" id="IPR012902">
    <property type="entry name" value="N_methyl_site"/>
</dbReference>
<dbReference type="SUPFAM" id="SSF54523">
    <property type="entry name" value="Pili subunits"/>
    <property type="match status" value="1"/>
</dbReference>
<reference evidence="2" key="1">
    <citation type="journal article" date="2014" name="Front. Microbiol.">
        <title>High frequency of phylogenetically diverse reductive dehalogenase-homologous genes in deep subseafloor sedimentary metagenomes.</title>
        <authorList>
            <person name="Kawai M."/>
            <person name="Futagami T."/>
            <person name="Toyoda A."/>
            <person name="Takaki Y."/>
            <person name="Nishi S."/>
            <person name="Hori S."/>
            <person name="Arai W."/>
            <person name="Tsubouchi T."/>
            <person name="Morono Y."/>
            <person name="Uchiyama I."/>
            <person name="Ito T."/>
            <person name="Fujiyama A."/>
            <person name="Inagaki F."/>
            <person name="Takami H."/>
        </authorList>
    </citation>
    <scope>NUCLEOTIDE SEQUENCE</scope>
    <source>
        <strain evidence="2">Expedition CK06-06</strain>
    </source>
</reference>
<dbReference type="PROSITE" id="PS00409">
    <property type="entry name" value="PROKAR_NTER_METHYL"/>
    <property type="match status" value="1"/>
</dbReference>
<feature type="non-terminal residue" evidence="2">
    <location>
        <position position="1"/>
    </location>
</feature>
<sequence length="169" mass="18801">EIELIQRKEKGFTLIELVIGLAIMSVIIIAMGMTITTLVTNSQETTERSVVLRQVQNAGYSISHDVQMAENVILDGTGGFPLTLDIPVDTDQNNDYIVDYLFDGNKLKRQVYDSSHTLIKETMVAEYIDVDETTFTDLGSNTYELTVRASTGEAVAERSYQVKQRLGSV</sequence>
<dbReference type="AlphaFoldDB" id="X1SQU5"/>
<organism evidence="2">
    <name type="scientific">marine sediment metagenome</name>
    <dbReference type="NCBI Taxonomy" id="412755"/>
    <lineage>
        <taxon>unclassified sequences</taxon>
        <taxon>metagenomes</taxon>
        <taxon>ecological metagenomes</taxon>
    </lineage>
</organism>
<dbReference type="NCBIfam" id="TIGR02532">
    <property type="entry name" value="IV_pilin_GFxxxE"/>
    <property type="match status" value="1"/>
</dbReference>
<gene>
    <name evidence="2" type="ORF">S12H4_14357</name>
</gene>
<feature type="transmembrane region" description="Helical" evidence="1">
    <location>
        <begin position="12"/>
        <end position="39"/>
    </location>
</feature>
<name>X1SQU5_9ZZZZ</name>
<comment type="caution">
    <text evidence="2">The sequence shown here is derived from an EMBL/GenBank/DDBJ whole genome shotgun (WGS) entry which is preliminary data.</text>
</comment>
<dbReference type="EMBL" id="BARW01006843">
    <property type="protein sequence ID" value="GAI81481.1"/>
    <property type="molecule type" value="Genomic_DNA"/>
</dbReference>
<protein>
    <submittedName>
        <fullName evidence="2">Uncharacterized protein</fullName>
    </submittedName>
</protein>
<accession>X1SQU5</accession>
<proteinExistence type="predicted"/>
<dbReference type="InterPro" id="IPR045584">
    <property type="entry name" value="Pilin-like"/>
</dbReference>
<dbReference type="Pfam" id="PF07963">
    <property type="entry name" value="N_methyl"/>
    <property type="match status" value="1"/>
</dbReference>
<evidence type="ECO:0000256" key="1">
    <source>
        <dbReference type="SAM" id="Phobius"/>
    </source>
</evidence>
<keyword evidence="1" id="KW-1133">Transmembrane helix</keyword>
<keyword evidence="1" id="KW-0812">Transmembrane</keyword>